<reference evidence="1" key="1">
    <citation type="submission" date="2014-09" db="EMBL/GenBank/DDBJ databases">
        <authorList>
            <person name="Magalhaes I.L.F."/>
            <person name="Oliveira U."/>
            <person name="Santos F.R."/>
            <person name="Vidigal T.H.D.A."/>
            <person name="Brescovit A.D."/>
            <person name="Santos A.J."/>
        </authorList>
    </citation>
    <scope>NUCLEOTIDE SEQUENCE</scope>
    <source>
        <tissue evidence="1">Shoot tissue taken approximately 20 cm above the soil surface</tissue>
    </source>
</reference>
<protein>
    <submittedName>
        <fullName evidence="1">PtrLHT4</fullName>
    </submittedName>
</protein>
<organism evidence="1">
    <name type="scientific">Arundo donax</name>
    <name type="common">Giant reed</name>
    <name type="synonym">Donax arundinaceus</name>
    <dbReference type="NCBI Taxonomy" id="35708"/>
    <lineage>
        <taxon>Eukaryota</taxon>
        <taxon>Viridiplantae</taxon>
        <taxon>Streptophyta</taxon>
        <taxon>Embryophyta</taxon>
        <taxon>Tracheophyta</taxon>
        <taxon>Spermatophyta</taxon>
        <taxon>Magnoliopsida</taxon>
        <taxon>Liliopsida</taxon>
        <taxon>Poales</taxon>
        <taxon>Poaceae</taxon>
        <taxon>PACMAD clade</taxon>
        <taxon>Arundinoideae</taxon>
        <taxon>Arundineae</taxon>
        <taxon>Arundo</taxon>
    </lineage>
</organism>
<proteinExistence type="predicted"/>
<name>A0A0A9HLY0_ARUDO</name>
<dbReference type="AlphaFoldDB" id="A0A0A9HLY0"/>
<dbReference type="EMBL" id="GBRH01163983">
    <property type="protein sequence ID" value="JAE33913.1"/>
    <property type="molecule type" value="Transcribed_RNA"/>
</dbReference>
<evidence type="ECO:0000313" key="1">
    <source>
        <dbReference type="EMBL" id="JAE33913.1"/>
    </source>
</evidence>
<reference evidence="1" key="2">
    <citation type="journal article" date="2015" name="Data Brief">
        <title>Shoot transcriptome of the giant reed, Arundo donax.</title>
        <authorList>
            <person name="Barrero R.A."/>
            <person name="Guerrero F.D."/>
            <person name="Moolhuijzen P."/>
            <person name="Goolsby J.A."/>
            <person name="Tidwell J."/>
            <person name="Bellgard S.E."/>
            <person name="Bellgard M.I."/>
        </authorList>
    </citation>
    <scope>NUCLEOTIDE SEQUENCE</scope>
    <source>
        <tissue evidence="1">Shoot tissue taken approximately 20 cm above the soil surface</tissue>
    </source>
</reference>
<accession>A0A0A9HLY0</accession>
<sequence>MCWMFECGWHCCLYFQCKIVPPECKCYNPKGVQCGEQGCTKRSGFHWIIRDCRWPRLADGENAGHGTVHYCSCTADQRKPGN</sequence>